<reference evidence="1 2" key="1">
    <citation type="submission" date="2019-07" db="EMBL/GenBank/DDBJ databases">
        <title>Whole genome shotgun sequence of Gluconobacter kanchanaburiensis NBRC 103587.</title>
        <authorList>
            <person name="Hosoyama A."/>
            <person name="Uohara A."/>
            <person name="Ohji S."/>
            <person name="Ichikawa N."/>
        </authorList>
    </citation>
    <scope>NUCLEOTIDE SEQUENCE [LARGE SCALE GENOMIC DNA]</scope>
    <source>
        <strain evidence="1 2">NBRC 103587</strain>
    </source>
</reference>
<name>A0A511B7R2_9PROT</name>
<dbReference type="Pfam" id="PF11010">
    <property type="entry name" value="DUF2848"/>
    <property type="match status" value="1"/>
</dbReference>
<evidence type="ECO:0000313" key="2">
    <source>
        <dbReference type="Proteomes" id="UP000321079"/>
    </source>
</evidence>
<dbReference type="RefSeq" id="WP_146861314.1">
    <property type="nucleotide sequence ID" value="NZ_BARK01000007.1"/>
</dbReference>
<accession>A0A511B7R2</accession>
<evidence type="ECO:0000313" key="1">
    <source>
        <dbReference type="EMBL" id="GEK96459.1"/>
    </source>
</evidence>
<gene>
    <name evidence="1" type="ORF">GKA01_16560</name>
</gene>
<comment type="caution">
    <text evidence="1">The sequence shown here is derived from an EMBL/GenBank/DDBJ whole genome shotgun (WGS) entry which is preliminary data.</text>
</comment>
<keyword evidence="2" id="KW-1185">Reference proteome</keyword>
<dbReference type="EMBL" id="BJVA01000008">
    <property type="protein sequence ID" value="GEK96459.1"/>
    <property type="molecule type" value="Genomic_DNA"/>
</dbReference>
<dbReference type="Proteomes" id="UP000321079">
    <property type="component" value="Unassembled WGS sequence"/>
</dbReference>
<protein>
    <recommendedName>
        <fullName evidence="3">DUF2848 domain-containing protein</fullName>
    </recommendedName>
</protein>
<dbReference type="OrthoDB" id="9792678at2"/>
<sequence length="217" mass="23689">MEIFYPDLTAVREVIVAGWAGRDAADVQHHIDELAALGVAPPSDVPLFYRVGHETLSTAPVIDVLGSQTSGEVEPVLLRTQSDLLVGVGSDHTDRESEAYSVALSKQVCPKVSGRAFWRFADVADRWDEMVLRSFTAERTPYQEGVAASLLNPLDLVARWEQREGRVFGPGSLMFCGTVPTLNGIVRTESLTVELSDPRTGSVLSHQYAIRELPVVA</sequence>
<dbReference type="InterPro" id="IPR021269">
    <property type="entry name" value="DUF2848"/>
</dbReference>
<evidence type="ECO:0008006" key="3">
    <source>
        <dbReference type="Google" id="ProtNLM"/>
    </source>
</evidence>
<organism evidence="1 2">
    <name type="scientific">Gluconobacter kanchanaburiensis NBRC 103587</name>
    <dbReference type="NCBI Taxonomy" id="1307948"/>
    <lineage>
        <taxon>Bacteria</taxon>
        <taxon>Pseudomonadati</taxon>
        <taxon>Pseudomonadota</taxon>
        <taxon>Alphaproteobacteria</taxon>
        <taxon>Acetobacterales</taxon>
        <taxon>Acetobacteraceae</taxon>
        <taxon>Gluconobacter</taxon>
    </lineage>
</organism>
<proteinExistence type="predicted"/>
<dbReference type="AlphaFoldDB" id="A0A511B7R2"/>